<keyword evidence="6" id="KW-1185">Reference proteome</keyword>
<name>A0ABW4XBM5_9ACTN</name>
<organism evidence="5 6">
    <name type="scientific">Blastococcus deserti</name>
    <dbReference type="NCBI Taxonomy" id="2259033"/>
    <lineage>
        <taxon>Bacteria</taxon>
        <taxon>Bacillati</taxon>
        <taxon>Actinomycetota</taxon>
        <taxon>Actinomycetes</taxon>
        <taxon>Geodermatophilales</taxon>
        <taxon>Geodermatophilaceae</taxon>
        <taxon>Blastococcus</taxon>
    </lineage>
</organism>
<evidence type="ECO:0000256" key="3">
    <source>
        <dbReference type="PROSITE-ProRule" id="PRU01091"/>
    </source>
</evidence>
<dbReference type="InterPro" id="IPR041664">
    <property type="entry name" value="AAA_16"/>
</dbReference>
<dbReference type="Gene3D" id="1.10.10.10">
    <property type="entry name" value="Winged helix-like DNA-binding domain superfamily/Winged helix DNA-binding domain"/>
    <property type="match status" value="1"/>
</dbReference>
<dbReference type="InterPro" id="IPR001867">
    <property type="entry name" value="OmpR/PhoB-type_DNA-bd"/>
</dbReference>
<comment type="caution">
    <text evidence="5">The sequence shown here is derived from an EMBL/GenBank/DDBJ whole genome shotgun (WGS) entry which is preliminary data.</text>
</comment>
<evidence type="ECO:0000259" key="4">
    <source>
        <dbReference type="PROSITE" id="PS51755"/>
    </source>
</evidence>
<sequence length="990" mass="106569">MTVELGILGPLQAVRDGVPLRLGGPRQRAVLARLLVEPRRVVPVDALVEDVWDGAPPVTAAKVVQKYVHQLRRVLGPAVVRTSRRGYSLDLPDHAVDARRFEGLLRAGDPVGALALWRGRPLADVPDLHFAEVERARLAELHTVALERRFEAELRAGRHEMAVPALRQLVEEHPLRERLCGLLMLALYRSGRQVEALQVFAAHRHRLVEETGLDPAAELTRLEEAILRHDPGLHLAASGETFAEGNLRPPVSSFVGREDERRRVLEAVRTTRLVTLTGPGGVGKSRLAAEVGAAAAGDHPAGVWWVDLAALDQPLLVVHRVAATLAVGEQPGQDDEETLLSALEHRGPLLLVLDNCEHLLAACARLADRIIRGCPPVRILATSRRPLGVDGECVVPLPPMPEDDACRLFTDRARLAGTPAEEAAGPAVTGIVRSLDGLPLALELAAAQLRVLGPGGLADRLGERLRFTSRRFDAPARQRTLGDMVAWSHDLLPAPTRRVFARLGVFAGTFALDAAAAVCGEDVLPHVAALVEHSLLAREAAAPTRYRMLDTLRLFALDRLAAEGDAEPARGAHARFYLELAERAGARLWGPEERSWSDRLAAEEPNLHAALGWSAERDHVQALRLAVALWPYWDLTWRGGYALAYFTSALGSADDVVPSEVRAWALTAMADLAAAPGEARDAQRWAGEAVALFRRLGDPAGLGAAQVAVGSALGNEGSLDAAEAALDEAAAIARQSGDLRLAARCWQGRAFVSGRRGQHALSERFAREELAAWTGLGSRRGEATALRHIAAAVRNLGDLAQADHLCNRALGIWHELGDPAAVAHVRSTLADVARQRGDLDRATALYEEAFEELRRIGDRRCTASTYKNLGAVAAARGEWPRSTALLLQAVRLRVELGDAAGLAECFDGIAAALAGTGRWAEAAILQGAAGRRREASGSVPTPEEERDRLRVAGVVEAALPRGRRTELQDQGRRMQLDEVLALVVALAPAG</sequence>
<evidence type="ECO:0000313" key="5">
    <source>
        <dbReference type="EMBL" id="MFD2092129.1"/>
    </source>
</evidence>
<dbReference type="Pfam" id="PF03704">
    <property type="entry name" value="BTAD"/>
    <property type="match status" value="1"/>
</dbReference>
<dbReference type="PROSITE" id="PS51755">
    <property type="entry name" value="OMPR_PHOB"/>
    <property type="match status" value="1"/>
</dbReference>
<dbReference type="RefSeq" id="WP_376875412.1">
    <property type="nucleotide sequence ID" value="NZ_JBHUHP010000010.1"/>
</dbReference>
<evidence type="ECO:0000256" key="1">
    <source>
        <dbReference type="ARBA" id="ARBA00005820"/>
    </source>
</evidence>
<dbReference type="PANTHER" id="PTHR47691">
    <property type="entry name" value="REGULATOR-RELATED"/>
    <property type="match status" value="1"/>
</dbReference>
<dbReference type="InterPro" id="IPR027417">
    <property type="entry name" value="P-loop_NTPase"/>
</dbReference>
<dbReference type="SMART" id="SM00862">
    <property type="entry name" value="Trans_reg_C"/>
    <property type="match status" value="1"/>
</dbReference>
<dbReference type="Pfam" id="PF00486">
    <property type="entry name" value="Trans_reg_C"/>
    <property type="match status" value="1"/>
</dbReference>
<dbReference type="InterPro" id="IPR016032">
    <property type="entry name" value="Sig_transdc_resp-reg_C-effctor"/>
</dbReference>
<dbReference type="Pfam" id="PF13424">
    <property type="entry name" value="TPR_12"/>
    <property type="match status" value="1"/>
</dbReference>
<dbReference type="Pfam" id="PF13374">
    <property type="entry name" value="TPR_10"/>
    <property type="match status" value="1"/>
</dbReference>
<proteinExistence type="inferred from homology"/>
<comment type="similarity">
    <text evidence="1">Belongs to the AfsR/DnrI/RedD regulatory family.</text>
</comment>
<dbReference type="SMART" id="SM01043">
    <property type="entry name" value="BTAD"/>
    <property type="match status" value="1"/>
</dbReference>
<dbReference type="InterPro" id="IPR005158">
    <property type="entry name" value="BTAD"/>
</dbReference>
<dbReference type="Pfam" id="PF13191">
    <property type="entry name" value="AAA_16"/>
    <property type="match status" value="1"/>
</dbReference>
<reference evidence="6" key="1">
    <citation type="journal article" date="2019" name="Int. J. Syst. Evol. Microbiol.">
        <title>The Global Catalogue of Microorganisms (GCM) 10K type strain sequencing project: providing services to taxonomists for standard genome sequencing and annotation.</title>
        <authorList>
            <consortium name="The Broad Institute Genomics Platform"/>
            <consortium name="The Broad Institute Genome Sequencing Center for Infectious Disease"/>
            <person name="Wu L."/>
            <person name="Ma J."/>
        </authorList>
    </citation>
    <scope>NUCLEOTIDE SEQUENCE [LARGE SCALE GENOMIC DNA]</scope>
    <source>
        <strain evidence="6">JCM 3338</strain>
    </source>
</reference>
<dbReference type="SUPFAM" id="SSF52540">
    <property type="entry name" value="P-loop containing nucleoside triphosphate hydrolases"/>
    <property type="match status" value="1"/>
</dbReference>
<keyword evidence="2 3" id="KW-0238">DNA-binding</keyword>
<dbReference type="Proteomes" id="UP001597402">
    <property type="component" value="Unassembled WGS sequence"/>
</dbReference>
<dbReference type="InterPro" id="IPR011990">
    <property type="entry name" value="TPR-like_helical_dom_sf"/>
</dbReference>
<dbReference type="SUPFAM" id="SSF46894">
    <property type="entry name" value="C-terminal effector domain of the bipartite response regulators"/>
    <property type="match status" value="1"/>
</dbReference>
<dbReference type="Gene3D" id="3.40.50.300">
    <property type="entry name" value="P-loop containing nucleotide triphosphate hydrolases"/>
    <property type="match status" value="1"/>
</dbReference>
<dbReference type="EMBL" id="JBHUHP010000010">
    <property type="protein sequence ID" value="MFD2092129.1"/>
    <property type="molecule type" value="Genomic_DNA"/>
</dbReference>
<dbReference type="CDD" id="cd15831">
    <property type="entry name" value="BTAD"/>
    <property type="match status" value="1"/>
</dbReference>
<protein>
    <submittedName>
        <fullName evidence="5">BTAD domain-containing putative transcriptional regulator</fullName>
    </submittedName>
</protein>
<dbReference type="PANTHER" id="PTHR47691:SF3">
    <property type="entry name" value="HTH-TYPE TRANSCRIPTIONAL REGULATOR RV0890C-RELATED"/>
    <property type="match status" value="1"/>
</dbReference>
<dbReference type="SMART" id="SM00028">
    <property type="entry name" value="TPR"/>
    <property type="match status" value="4"/>
</dbReference>
<evidence type="ECO:0000313" key="6">
    <source>
        <dbReference type="Proteomes" id="UP001597402"/>
    </source>
</evidence>
<dbReference type="Gene3D" id="1.25.40.10">
    <property type="entry name" value="Tetratricopeptide repeat domain"/>
    <property type="match status" value="2"/>
</dbReference>
<dbReference type="InterPro" id="IPR036388">
    <property type="entry name" value="WH-like_DNA-bd_sf"/>
</dbReference>
<dbReference type="InterPro" id="IPR019734">
    <property type="entry name" value="TPR_rpt"/>
</dbReference>
<feature type="domain" description="OmpR/PhoB-type" evidence="4">
    <location>
        <begin position="1"/>
        <end position="91"/>
    </location>
</feature>
<dbReference type="SUPFAM" id="SSF48452">
    <property type="entry name" value="TPR-like"/>
    <property type="match status" value="3"/>
</dbReference>
<gene>
    <name evidence="5" type="ORF">ACFSHS_11160</name>
</gene>
<accession>A0ABW4XBM5</accession>
<feature type="DNA-binding region" description="OmpR/PhoB-type" evidence="3">
    <location>
        <begin position="1"/>
        <end position="91"/>
    </location>
</feature>
<evidence type="ECO:0000256" key="2">
    <source>
        <dbReference type="ARBA" id="ARBA00023125"/>
    </source>
</evidence>